<evidence type="ECO:0000256" key="2">
    <source>
        <dbReference type="ARBA" id="ARBA00022803"/>
    </source>
</evidence>
<keyword evidence="4" id="KW-1133">Transmembrane helix</keyword>
<keyword evidence="6" id="KW-1185">Reference proteome</keyword>
<evidence type="ECO:0000313" key="5">
    <source>
        <dbReference type="EMBL" id="QSQ15519.1"/>
    </source>
</evidence>
<dbReference type="SMART" id="SM00028">
    <property type="entry name" value="TPR"/>
    <property type="match status" value="3"/>
</dbReference>
<dbReference type="EMBL" id="CP071091">
    <property type="protein sequence ID" value="QSQ15519.1"/>
    <property type="molecule type" value="Genomic_DNA"/>
</dbReference>
<dbReference type="SUPFAM" id="SSF48452">
    <property type="entry name" value="TPR-like"/>
    <property type="match status" value="2"/>
</dbReference>
<gene>
    <name evidence="5" type="ORF">JY572_05460</name>
</gene>
<feature type="repeat" description="TPR" evidence="3">
    <location>
        <begin position="202"/>
        <end position="235"/>
    </location>
</feature>
<reference evidence="5 6" key="1">
    <citation type="submission" date="2021-02" db="EMBL/GenBank/DDBJ databases">
        <title>De Novo genome assembly of isolated myxobacteria.</title>
        <authorList>
            <person name="Stevens D.C."/>
        </authorList>
    </citation>
    <scope>NUCLEOTIDE SEQUENCE [LARGE SCALE GENOMIC DNA]</scope>
    <source>
        <strain evidence="5 6">SCHIC003</strain>
    </source>
</reference>
<keyword evidence="1" id="KW-0677">Repeat</keyword>
<dbReference type="Pfam" id="PF13181">
    <property type="entry name" value="TPR_8"/>
    <property type="match status" value="1"/>
</dbReference>
<keyword evidence="4" id="KW-0472">Membrane</keyword>
<dbReference type="PROSITE" id="PS50005">
    <property type="entry name" value="TPR"/>
    <property type="match status" value="2"/>
</dbReference>
<dbReference type="Pfam" id="PF13432">
    <property type="entry name" value="TPR_16"/>
    <property type="match status" value="2"/>
</dbReference>
<protein>
    <submittedName>
        <fullName evidence="5">Tetratricopeptide repeat protein</fullName>
    </submittedName>
</protein>
<dbReference type="RefSeq" id="WP_206717222.1">
    <property type="nucleotide sequence ID" value="NZ_CP071091.1"/>
</dbReference>
<feature type="transmembrane region" description="Helical" evidence="4">
    <location>
        <begin position="6"/>
        <end position="24"/>
    </location>
</feature>
<keyword evidence="4" id="KW-0812">Transmembrane</keyword>
<dbReference type="PANTHER" id="PTHR44186:SF1">
    <property type="entry name" value="BARDET-BIEDL SYNDROME 4 PROTEIN"/>
    <property type="match status" value="1"/>
</dbReference>
<dbReference type="InterPro" id="IPR011990">
    <property type="entry name" value="TPR-like_helical_dom_sf"/>
</dbReference>
<evidence type="ECO:0000256" key="4">
    <source>
        <dbReference type="SAM" id="Phobius"/>
    </source>
</evidence>
<dbReference type="Proteomes" id="UP000663090">
    <property type="component" value="Chromosome"/>
</dbReference>
<proteinExistence type="predicted"/>
<keyword evidence="2 3" id="KW-0802">TPR repeat</keyword>
<sequence>MVPRPVLIGCAVVAVFAGGFLRWWREPSRGAGPPGAETSLERLARLDRESSPDDAVAQGRLATEWVRLGLRSEDSQHLLRARIAARRALLIDPERVDALKVELLLLHHDHRFRELRDAAAGLAEQSPPDAFFVGLLGDAELELGRYDEAEAAYQRMMDLKPSHATYTRVGYLRLLLGDVDGAISVLKLAADSVDRRDGDSVARALCELGDAYLAKGSPDTAFEYFTVALTHSPALDRAHVGRGHVLRSRGQPEAAAEEYRVAVASRPRAGHRAFLADALAAAGHEEEARAESTRAVHDVADDAREHARLLLEQGGDLAQAEALARQEMTHRQDVFTQAVLAHALVSAGKVEEARPLAAAAVRLGTRNARLHHVAGLVEAASGNRDAARHHLDAALRGFPPLSPRAEAKARAMLEAWTPPANVGARAEGKHLP</sequence>
<evidence type="ECO:0000256" key="3">
    <source>
        <dbReference type="PROSITE-ProRule" id="PRU00339"/>
    </source>
</evidence>
<feature type="repeat" description="TPR" evidence="3">
    <location>
        <begin position="130"/>
        <end position="163"/>
    </location>
</feature>
<evidence type="ECO:0000313" key="6">
    <source>
        <dbReference type="Proteomes" id="UP000663090"/>
    </source>
</evidence>
<accession>A0ABX7NAU8</accession>
<name>A0ABX7NAU8_9BACT</name>
<organism evidence="5 6">
    <name type="scientific">Myxococcus landrumensis</name>
    <dbReference type="NCBI Taxonomy" id="2813577"/>
    <lineage>
        <taxon>Bacteria</taxon>
        <taxon>Pseudomonadati</taxon>
        <taxon>Myxococcota</taxon>
        <taxon>Myxococcia</taxon>
        <taxon>Myxococcales</taxon>
        <taxon>Cystobacterineae</taxon>
        <taxon>Myxococcaceae</taxon>
        <taxon>Myxococcus</taxon>
    </lineage>
</organism>
<dbReference type="InterPro" id="IPR019734">
    <property type="entry name" value="TPR_rpt"/>
</dbReference>
<dbReference type="Gene3D" id="1.25.40.10">
    <property type="entry name" value="Tetratricopeptide repeat domain"/>
    <property type="match status" value="2"/>
</dbReference>
<evidence type="ECO:0000256" key="1">
    <source>
        <dbReference type="ARBA" id="ARBA00022737"/>
    </source>
</evidence>
<dbReference type="PANTHER" id="PTHR44186">
    <property type="match status" value="1"/>
</dbReference>